<feature type="region of interest" description="Disordered" evidence="1">
    <location>
        <begin position="1"/>
        <end position="36"/>
    </location>
</feature>
<name>A0A6J6X1F6_9ZZZZ</name>
<feature type="compositionally biased region" description="Polar residues" evidence="1">
    <location>
        <begin position="27"/>
        <end position="36"/>
    </location>
</feature>
<gene>
    <name evidence="2" type="ORF">UFOPK2958_01212</name>
</gene>
<evidence type="ECO:0000313" key="2">
    <source>
        <dbReference type="EMBL" id="CAB4791191.1"/>
    </source>
</evidence>
<accession>A0A6J6X1F6</accession>
<feature type="compositionally biased region" description="Acidic residues" evidence="1">
    <location>
        <begin position="13"/>
        <end position="22"/>
    </location>
</feature>
<sequence length="69" mass="7186">MGNGVGSHPGNDTSDELGEDEAHEAGDQQSHALSTLQDGARGELVVLHGSRLTVPLPRNCLEIDVVVAL</sequence>
<proteinExistence type="predicted"/>
<reference evidence="2" key="1">
    <citation type="submission" date="2020-05" db="EMBL/GenBank/DDBJ databases">
        <authorList>
            <person name="Chiriac C."/>
            <person name="Salcher M."/>
            <person name="Ghai R."/>
            <person name="Kavagutti S V."/>
        </authorList>
    </citation>
    <scope>NUCLEOTIDE SEQUENCE</scope>
</reference>
<dbReference type="AlphaFoldDB" id="A0A6J6X1F6"/>
<dbReference type="EMBL" id="CAFAAB010000161">
    <property type="protein sequence ID" value="CAB4791191.1"/>
    <property type="molecule type" value="Genomic_DNA"/>
</dbReference>
<protein>
    <submittedName>
        <fullName evidence="2">Unannotated protein</fullName>
    </submittedName>
</protein>
<evidence type="ECO:0000256" key="1">
    <source>
        <dbReference type="SAM" id="MobiDB-lite"/>
    </source>
</evidence>
<organism evidence="2">
    <name type="scientific">freshwater metagenome</name>
    <dbReference type="NCBI Taxonomy" id="449393"/>
    <lineage>
        <taxon>unclassified sequences</taxon>
        <taxon>metagenomes</taxon>
        <taxon>ecological metagenomes</taxon>
    </lineage>
</organism>